<accession>W1J7J7</accession>
<dbReference type="InterPro" id="IPR001584">
    <property type="entry name" value="Integrase_cat-core"/>
</dbReference>
<dbReference type="EMBL" id="CBXE010000396">
    <property type="protein sequence ID" value="CDL86737.1"/>
    <property type="molecule type" value="Genomic_DNA"/>
</dbReference>
<dbReference type="PROSITE" id="PS50994">
    <property type="entry name" value="INTEGRASE"/>
    <property type="match status" value="1"/>
</dbReference>
<evidence type="ECO:0000256" key="1">
    <source>
        <dbReference type="SAM" id="MobiDB-lite"/>
    </source>
</evidence>
<evidence type="ECO:0000313" key="4">
    <source>
        <dbReference type="Proteomes" id="UP000019197"/>
    </source>
</evidence>
<feature type="region of interest" description="Disordered" evidence="1">
    <location>
        <begin position="1"/>
        <end position="20"/>
    </location>
</feature>
<dbReference type="PANTHER" id="PTHR46889">
    <property type="entry name" value="TRANSPOSASE INSF FOR INSERTION SEQUENCE IS3B-RELATED"/>
    <property type="match status" value="1"/>
</dbReference>
<protein>
    <recommendedName>
        <fullName evidence="2">Integrase catalytic domain-containing protein</fullName>
    </recommendedName>
</protein>
<dbReference type="Pfam" id="PF00665">
    <property type="entry name" value="rve"/>
    <property type="match status" value="1"/>
</dbReference>
<dbReference type="InterPro" id="IPR012337">
    <property type="entry name" value="RNaseH-like_sf"/>
</dbReference>
<sequence>MLEGQTVNTGMRSAKSSTGAYGYRPAGKEHVASPNLLQQNFTPACPNTRWCGDITYIRTKSGWRYLAVVMGLFSRCVVGMAISSSPDAELVCRALNNALETRHTEGRLIFHSDPGNQYSSKKNSAADSGETR</sequence>
<dbReference type="PANTHER" id="PTHR46889:SF4">
    <property type="entry name" value="TRANSPOSASE INSO FOR INSERTION SEQUENCE ELEMENT IS911B-RELATED"/>
    <property type="match status" value="1"/>
</dbReference>
<feature type="compositionally biased region" description="Polar residues" evidence="1">
    <location>
        <begin position="1"/>
        <end position="19"/>
    </location>
</feature>
<comment type="caution">
    <text evidence="3">The sequence shown here is derived from an EMBL/GenBank/DDBJ whole genome shotgun (WGS) entry which is preliminary data.</text>
</comment>
<evidence type="ECO:0000313" key="3">
    <source>
        <dbReference type="EMBL" id="CDL86737.1"/>
    </source>
</evidence>
<dbReference type="SUPFAM" id="SSF53098">
    <property type="entry name" value="Ribonuclease H-like"/>
    <property type="match status" value="1"/>
</dbReference>
<feature type="region of interest" description="Disordered" evidence="1">
    <location>
        <begin position="110"/>
        <end position="132"/>
    </location>
</feature>
<reference evidence="3 4" key="1">
    <citation type="submission" date="2013-11" db="EMBL/GenBank/DDBJ databases">
        <title>Draft genome sequence and annotation of the entomopathogenic bacterium, Xenorhabdus cabanillasi strain JM26.</title>
        <authorList>
            <person name="Gualtieri M."/>
            <person name="Ogier J.C."/>
            <person name="Pages S."/>
            <person name="Givaudan A."/>
            <person name="Gaudriault S."/>
        </authorList>
    </citation>
    <scope>NUCLEOTIDE SEQUENCE [LARGE SCALE GENOMIC DNA]</scope>
    <source>
        <strain evidence="3 4">JM26</strain>
    </source>
</reference>
<dbReference type="GO" id="GO:0015074">
    <property type="term" value="P:DNA integration"/>
    <property type="evidence" value="ECO:0007669"/>
    <property type="project" value="InterPro"/>
</dbReference>
<gene>
    <name evidence="3" type="ORF">XCR1_4550001</name>
</gene>
<dbReference type="InterPro" id="IPR050900">
    <property type="entry name" value="Transposase_IS3/IS150/IS904"/>
</dbReference>
<evidence type="ECO:0000259" key="2">
    <source>
        <dbReference type="PROSITE" id="PS50994"/>
    </source>
</evidence>
<proteinExistence type="predicted"/>
<dbReference type="Proteomes" id="UP000019197">
    <property type="component" value="Unassembled WGS sequence"/>
</dbReference>
<feature type="compositionally biased region" description="Polar residues" evidence="1">
    <location>
        <begin position="114"/>
        <end position="126"/>
    </location>
</feature>
<dbReference type="InterPro" id="IPR036397">
    <property type="entry name" value="RNaseH_sf"/>
</dbReference>
<feature type="domain" description="Integrase catalytic" evidence="2">
    <location>
        <begin position="42"/>
        <end position="132"/>
    </location>
</feature>
<dbReference type="Gene3D" id="3.30.420.10">
    <property type="entry name" value="Ribonuclease H-like superfamily/Ribonuclease H"/>
    <property type="match status" value="1"/>
</dbReference>
<dbReference type="AlphaFoldDB" id="W1J7J7"/>
<dbReference type="GO" id="GO:0003676">
    <property type="term" value="F:nucleic acid binding"/>
    <property type="evidence" value="ECO:0007669"/>
    <property type="project" value="InterPro"/>
</dbReference>
<name>W1J7J7_9GAMM</name>
<organism evidence="3 4">
    <name type="scientific">Xenorhabdus cabanillasii JM26</name>
    <dbReference type="NCBI Taxonomy" id="1427517"/>
    <lineage>
        <taxon>Bacteria</taxon>
        <taxon>Pseudomonadati</taxon>
        <taxon>Pseudomonadota</taxon>
        <taxon>Gammaproteobacteria</taxon>
        <taxon>Enterobacterales</taxon>
        <taxon>Morganellaceae</taxon>
        <taxon>Xenorhabdus</taxon>
    </lineage>
</organism>